<feature type="transmembrane region" description="Helical" evidence="7">
    <location>
        <begin position="30"/>
        <end position="50"/>
    </location>
</feature>
<evidence type="ECO:0000256" key="2">
    <source>
        <dbReference type="ARBA" id="ARBA00022475"/>
    </source>
</evidence>
<keyword evidence="5 7" id="KW-0472">Membrane</keyword>
<comment type="caution">
    <text evidence="9">The sequence shown here is derived from an EMBL/GenBank/DDBJ whole genome shotgun (WGS) entry which is preliminary data.</text>
</comment>
<feature type="region of interest" description="Disordered" evidence="6">
    <location>
        <begin position="268"/>
        <end position="316"/>
    </location>
</feature>
<evidence type="ECO:0000313" key="10">
    <source>
        <dbReference type="Proteomes" id="UP001150925"/>
    </source>
</evidence>
<keyword evidence="4 7" id="KW-1133">Transmembrane helix</keyword>
<gene>
    <name evidence="9" type="ORF">IWQ62_001529</name>
</gene>
<feature type="transmembrane region" description="Helical" evidence="7">
    <location>
        <begin position="99"/>
        <end position="118"/>
    </location>
</feature>
<feature type="compositionally biased region" description="Basic and acidic residues" evidence="6">
    <location>
        <begin position="359"/>
        <end position="369"/>
    </location>
</feature>
<sequence length="408" mass="45384">MSKLPNPRAIPHRKSIVRDHLGFERTFLGFFRLSLAVAILGAVVFIETSLPLRQEHSRAVGLTWFGLGILILILSVVAYFVILRQYWTTLDAKSILPHYFLIGLSVLAIVYCLVFYIANFSMAPPSYSDIITISHANVAESDVEPELEMLAQIPKLFGQKVEQDQTGVLEQLAALERKADAVVRTLDTRVQHLKEAHQRLHGLADLRRQTKKSAQYMEEIGQYLGRLNQHLPSDERLDFSEYITLRHLAPIPRTPTVTRESTVVLQGKKPWVNPSSKPTPRTPVAAKRSSIISSRSRAGSLSLQPRTASPRESVRLSLSHAYAERTPDSSSSTPPTEHPLDFAQVLGTSISHSSQVSGREYRPVSRPMRAETMDCSLRPAPRATGVNFGVQSLGNSSPVVQGSRARRT</sequence>
<evidence type="ECO:0000256" key="7">
    <source>
        <dbReference type="SAM" id="Phobius"/>
    </source>
</evidence>
<keyword evidence="2" id="KW-1003">Cell membrane</keyword>
<proteinExistence type="predicted"/>
<organism evidence="9 10">
    <name type="scientific">Dispira parvispora</name>
    <dbReference type="NCBI Taxonomy" id="1520584"/>
    <lineage>
        <taxon>Eukaryota</taxon>
        <taxon>Fungi</taxon>
        <taxon>Fungi incertae sedis</taxon>
        <taxon>Zoopagomycota</taxon>
        <taxon>Kickxellomycotina</taxon>
        <taxon>Dimargaritomycetes</taxon>
        <taxon>Dimargaritales</taxon>
        <taxon>Dimargaritaceae</taxon>
        <taxon>Dispira</taxon>
    </lineage>
</organism>
<keyword evidence="3 7" id="KW-0812">Transmembrane</keyword>
<accession>A0A9W8E831</accession>
<dbReference type="OrthoDB" id="5525680at2759"/>
<feature type="region of interest" description="Disordered" evidence="6">
    <location>
        <begin position="349"/>
        <end position="369"/>
    </location>
</feature>
<keyword evidence="10" id="KW-1185">Reference proteome</keyword>
<evidence type="ECO:0000256" key="3">
    <source>
        <dbReference type="ARBA" id="ARBA00022692"/>
    </source>
</evidence>
<dbReference type="AlphaFoldDB" id="A0A9W8E831"/>
<evidence type="ECO:0000256" key="1">
    <source>
        <dbReference type="ARBA" id="ARBA00004651"/>
    </source>
</evidence>
<feature type="compositionally biased region" description="Polar residues" evidence="6">
    <location>
        <begin position="389"/>
        <end position="400"/>
    </location>
</feature>
<dbReference type="EMBL" id="JANBPY010000251">
    <property type="protein sequence ID" value="KAJ1967970.1"/>
    <property type="molecule type" value="Genomic_DNA"/>
</dbReference>
<comment type="subcellular location">
    <subcellularLocation>
        <location evidence="1">Cell membrane</location>
        <topology evidence="1">Multi-pass membrane protein</topology>
    </subcellularLocation>
</comment>
<dbReference type="InterPro" id="IPR052053">
    <property type="entry name" value="IM_YidH-like"/>
</dbReference>
<dbReference type="PANTHER" id="PTHR34187:SF2">
    <property type="entry name" value="DUF202 DOMAIN-CONTAINING PROTEIN"/>
    <property type="match status" value="1"/>
</dbReference>
<feature type="region of interest" description="Disordered" evidence="6">
    <location>
        <begin position="381"/>
        <end position="408"/>
    </location>
</feature>
<dbReference type="PANTHER" id="PTHR34187">
    <property type="entry name" value="FGR18P"/>
    <property type="match status" value="1"/>
</dbReference>
<feature type="transmembrane region" description="Helical" evidence="7">
    <location>
        <begin position="62"/>
        <end position="87"/>
    </location>
</feature>
<evidence type="ECO:0000256" key="5">
    <source>
        <dbReference type="ARBA" id="ARBA00023136"/>
    </source>
</evidence>
<feature type="domain" description="DUF202" evidence="8">
    <location>
        <begin position="18"/>
        <end position="83"/>
    </location>
</feature>
<feature type="compositionally biased region" description="Low complexity" evidence="6">
    <location>
        <begin position="285"/>
        <end position="303"/>
    </location>
</feature>
<evidence type="ECO:0000313" key="9">
    <source>
        <dbReference type="EMBL" id="KAJ1967970.1"/>
    </source>
</evidence>
<name>A0A9W8E831_9FUNG</name>
<dbReference type="GO" id="GO:0005886">
    <property type="term" value="C:plasma membrane"/>
    <property type="evidence" value="ECO:0007669"/>
    <property type="project" value="UniProtKB-SubCell"/>
</dbReference>
<dbReference type="Pfam" id="PF02656">
    <property type="entry name" value="DUF202"/>
    <property type="match status" value="1"/>
</dbReference>
<evidence type="ECO:0000256" key="6">
    <source>
        <dbReference type="SAM" id="MobiDB-lite"/>
    </source>
</evidence>
<dbReference type="InterPro" id="IPR003807">
    <property type="entry name" value="DUF202"/>
</dbReference>
<reference evidence="9" key="1">
    <citation type="submission" date="2022-07" db="EMBL/GenBank/DDBJ databases">
        <title>Phylogenomic reconstructions and comparative analyses of Kickxellomycotina fungi.</title>
        <authorList>
            <person name="Reynolds N.K."/>
            <person name="Stajich J.E."/>
            <person name="Barry K."/>
            <person name="Grigoriev I.V."/>
            <person name="Crous P."/>
            <person name="Smith M.E."/>
        </authorList>
    </citation>
    <scope>NUCLEOTIDE SEQUENCE</scope>
    <source>
        <strain evidence="9">RSA 1196</strain>
    </source>
</reference>
<protein>
    <recommendedName>
        <fullName evidence="8">DUF202 domain-containing protein</fullName>
    </recommendedName>
</protein>
<dbReference type="Proteomes" id="UP001150925">
    <property type="component" value="Unassembled WGS sequence"/>
</dbReference>
<evidence type="ECO:0000259" key="8">
    <source>
        <dbReference type="Pfam" id="PF02656"/>
    </source>
</evidence>
<evidence type="ECO:0000256" key="4">
    <source>
        <dbReference type="ARBA" id="ARBA00022989"/>
    </source>
</evidence>